<organism evidence="1">
    <name type="scientific">gut metagenome</name>
    <dbReference type="NCBI Taxonomy" id="749906"/>
    <lineage>
        <taxon>unclassified sequences</taxon>
        <taxon>metagenomes</taxon>
        <taxon>organismal metagenomes</taxon>
    </lineage>
</organism>
<comment type="caution">
    <text evidence="1">The sequence shown here is derived from an EMBL/GenBank/DDBJ whole genome shotgun (WGS) entry which is preliminary data.</text>
</comment>
<dbReference type="EMBL" id="AMCI01002566">
    <property type="protein sequence ID" value="EJX02378.1"/>
    <property type="molecule type" value="Genomic_DNA"/>
</dbReference>
<dbReference type="AlphaFoldDB" id="J9GJX6"/>
<gene>
    <name evidence="1" type="ORF">EVA_09521</name>
</gene>
<sequence>MDKTTTTFPKRSPKKETLSFLKTFARQYSAQAFAAEAESQERPAQFSLSQPLC</sequence>
<reference evidence="1" key="1">
    <citation type="journal article" date="2012" name="PLoS ONE">
        <title>Gene sets for utilization of primary and secondary nutrition supplies in the distal gut of endangered iberian lynx.</title>
        <authorList>
            <person name="Alcaide M."/>
            <person name="Messina E."/>
            <person name="Richter M."/>
            <person name="Bargiela R."/>
            <person name="Peplies J."/>
            <person name="Huws S.A."/>
            <person name="Newbold C.J."/>
            <person name="Golyshin P.N."/>
            <person name="Simon M.A."/>
            <person name="Lopez G."/>
            <person name="Yakimov M.M."/>
            <person name="Ferrer M."/>
        </authorList>
    </citation>
    <scope>NUCLEOTIDE SEQUENCE</scope>
</reference>
<accession>J9GJX6</accession>
<evidence type="ECO:0000313" key="1">
    <source>
        <dbReference type="EMBL" id="EJX02378.1"/>
    </source>
</evidence>
<proteinExistence type="predicted"/>
<name>J9GJX6_9ZZZZ</name>
<protein>
    <submittedName>
        <fullName evidence="1">Uncharacterized protein</fullName>
    </submittedName>
</protein>